<keyword evidence="5" id="KW-1185">Reference proteome</keyword>
<dbReference type="GO" id="GO:0070382">
    <property type="term" value="C:exocytic vesicle"/>
    <property type="evidence" value="ECO:0007669"/>
    <property type="project" value="TreeGrafter"/>
</dbReference>
<dbReference type="InterPro" id="IPR000008">
    <property type="entry name" value="C2_dom"/>
</dbReference>
<dbReference type="SUPFAM" id="SSF49562">
    <property type="entry name" value="C2 domain (Calcium/lipid-binding domain, CaLB)"/>
    <property type="match status" value="2"/>
</dbReference>
<dbReference type="EMBL" id="JBAMIC010000010">
    <property type="protein sequence ID" value="KAK7101976.1"/>
    <property type="molecule type" value="Genomic_DNA"/>
</dbReference>
<evidence type="ECO:0000259" key="3">
    <source>
        <dbReference type="PROSITE" id="PS50004"/>
    </source>
</evidence>
<dbReference type="PRINTS" id="PR00399">
    <property type="entry name" value="SYNAPTOTAGMN"/>
</dbReference>
<dbReference type="PROSITE" id="PS50004">
    <property type="entry name" value="C2"/>
    <property type="match status" value="2"/>
</dbReference>
<dbReference type="Proteomes" id="UP001374579">
    <property type="component" value="Unassembled WGS sequence"/>
</dbReference>
<dbReference type="GO" id="GO:0000149">
    <property type="term" value="F:SNARE binding"/>
    <property type="evidence" value="ECO:0007669"/>
    <property type="project" value="TreeGrafter"/>
</dbReference>
<dbReference type="GO" id="GO:0005886">
    <property type="term" value="C:plasma membrane"/>
    <property type="evidence" value="ECO:0007669"/>
    <property type="project" value="TreeGrafter"/>
</dbReference>
<dbReference type="Pfam" id="PF00168">
    <property type="entry name" value="C2"/>
    <property type="match status" value="2"/>
</dbReference>
<dbReference type="GO" id="GO:0005509">
    <property type="term" value="F:calcium ion binding"/>
    <property type="evidence" value="ECO:0007669"/>
    <property type="project" value="TreeGrafter"/>
</dbReference>
<dbReference type="InterPro" id="IPR035892">
    <property type="entry name" value="C2_domain_sf"/>
</dbReference>
<reference evidence="4 5" key="1">
    <citation type="submission" date="2024-02" db="EMBL/GenBank/DDBJ databases">
        <title>Chromosome-scale genome assembly of the rough periwinkle Littorina saxatilis.</title>
        <authorList>
            <person name="De Jode A."/>
            <person name="Faria R."/>
            <person name="Formenti G."/>
            <person name="Sims Y."/>
            <person name="Smith T.P."/>
            <person name="Tracey A."/>
            <person name="Wood J.M.D."/>
            <person name="Zagrodzka Z.B."/>
            <person name="Johannesson K."/>
            <person name="Butlin R.K."/>
            <person name="Leder E.H."/>
        </authorList>
    </citation>
    <scope>NUCLEOTIDE SEQUENCE [LARGE SCALE GENOMIC DNA]</scope>
    <source>
        <strain evidence="4">Snail1</strain>
        <tissue evidence="4">Muscle</tissue>
    </source>
</reference>
<sequence>MGSGQSTSQEPPPEELHLSQNQKKIEDIAHVLDVKARSENPLLLQEDNWDQHEQDKENVRLLKGLFKTLDPSVVRIPGDVYGQVQLSFKYDAKRQLLLVKVVQCRDLCCRDVRTRALAPYIKLQMFPDTHSHGAKTTQIITETRKPVFNEIFAFRASEEEMKETRLVAQMWDYDVASRDDFLGEVIVDTKSFNFQEEPVITAWFDLRMETDLSVTGELSVTVNFQMPSTLLVTVHGARGLSPRSGNQSADPFIKLAIPGAGAVYSSQIQKNTLDPEWEETFEFDVAVEELSLRYVVFHIVDQTNILSENHSMGQAILDLHMMETQPTFHDTLQLADLKNTERMQNKLTQQVVTQEFREACLAHTMSRRPDFLFQQHRGSKMVRVSCRKAGRTSSIGGQLRIMEGVPVF</sequence>
<dbReference type="AlphaFoldDB" id="A0AAN9BBD9"/>
<protein>
    <recommendedName>
        <fullName evidence="3">C2 domain-containing protein</fullName>
    </recommendedName>
</protein>
<feature type="region of interest" description="Disordered" evidence="2">
    <location>
        <begin position="1"/>
        <end position="20"/>
    </location>
</feature>
<evidence type="ECO:0000256" key="2">
    <source>
        <dbReference type="SAM" id="MobiDB-lite"/>
    </source>
</evidence>
<feature type="domain" description="C2" evidence="3">
    <location>
        <begin position="214"/>
        <end position="332"/>
    </location>
</feature>
<dbReference type="PANTHER" id="PTHR10024:SF203">
    <property type="entry name" value="C2 DOMAIN-CONTAINING PROTEIN"/>
    <property type="match status" value="1"/>
</dbReference>
<name>A0AAN9BBD9_9CAEN</name>
<proteinExistence type="predicted"/>
<evidence type="ECO:0000313" key="5">
    <source>
        <dbReference type="Proteomes" id="UP001374579"/>
    </source>
</evidence>
<comment type="caution">
    <text evidence="4">The sequence shown here is derived from an EMBL/GenBank/DDBJ whole genome shotgun (WGS) entry which is preliminary data.</text>
</comment>
<dbReference type="Gene3D" id="2.60.40.150">
    <property type="entry name" value="C2 domain"/>
    <property type="match status" value="2"/>
</dbReference>
<gene>
    <name evidence="4" type="ORF">V1264_020273</name>
</gene>
<dbReference type="PANTHER" id="PTHR10024">
    <property type="entry name" value="SYNAPTOTAGMIN"/>
    <property type="match status" value="1"/>
</dbReference>
<dbReference type="GO" id="GO:0001786">
    <property type="term" value="F:phosphatidylserine binding"/>
    <property type="evidence" value="ECO:0007669"/>
    <property type="project" value="TreeGrafter"/>
</dbReference>
<evidence type="ECO:0000313" key="4">
    <source>
        <dbReference type="EMBL" id="KAK7101976.1"/>
    </source>
</evidence>
<organism evidence="4 5">
    <name type="scientific">Littorina saxatilis</name>
    <dbReference type="NCBI Taxonomy" id="31220"/>
    <lineage>
        <taxon>Eukaryota</taxon>
        <taxon>Metazoa</taxon>
        <taxon>Spiralia</taxon>
        <taxon>Lophotrochozoa</taxon>
        <taxon>Mollusca</taxon>
        <taxon>Gastropoda</taxon>
        <taxon>Caenogastropoda</taxon>
        <taxon>Littorinimorpha</taxon>
        <taxon>Littorinoidea</taxon>
        <taxon>Littorinidae</taxon>
        <taxon>Littorina</taxon>
    </lineage>
</organism>
<keyword evidence="1" id="KW-0677">Repeat</keyword>
<dbReference type="SMART" id="SM00239">
    <property type="entry name" value="C2"/>
    <property type="match status" value="2"/>
</dbReference>
<dbReference type="GO" id="GO:0017156">
    <property type="term" value="P:calcium-ion regulated exocytosis"/>
    <property type="evidence" value="ECO:0007669"/>
    <property type="project" value="TreeGrafter"/>
</dbReference>
<accession>A0AAN9BBD9</accession>
<evidence type="ECO:0000256" key="1">
    <source>
        <dbReference type="ARBA" id="ARBA00022737"/>
    </source>
</evidence>
<dbReference type="GO" id="GO:0030276">
    <property type="term" value="F:clathrin binding"/>
    <property type="evidence" value="ECO:0007669"/>
    <property type="project" value="TreeGrafter"/>
</dbReference>
<dbReference type="InterPro" id="IPR001565">
    <property type="entry name" value="Synaptotagmin"/>
</dbReference>
<dbReference type="GO" id="GO:0005544">
    <property type="term" value="F:calcium-dependent phospholipid binding"/>
    <property type="evidence" value="ECO:0007669"/>
    <property type="project" value="TreeGrafter"/>
</dbReference>
<feature type="domain" description="C2" evidence="3">
    <location>
        <begin position="80"/>
        <end position="204"/>
    </location>
</feature>